<feature type="transmembrane region" description="Helical" evidence="8">
    <location>
        <begin position="315"/>
        <end position="340"/>
    </location>
</feature>
<evidence type="ECO:0000256" key="4">
    <source>
        <dbReference type="ARBA" id="ARBA00022475"/>
    </source>
</evidence>
<comment type="subcellular location">
    <subcellularLocation>
        <location evidence="1">Cell membrane</location>
        <topology evidence="1">Multi-pass membrane protein</topology>
    </subcellularLocation>
</comment>
<evidence type="ECO:0000313" key="10">
    <source>
        <dbReference type="Proteomes" id="UP001596047"/>
    </source>
</evidence>
<feature type="transmembrane region" description="Helical" evidence="8">
    <location>
        <begin position="281"/>
        <end position="303"/>
    </location>
</feature>
<feature type="transmembrane region" description="Helical" evidence="8">
    <location>
        <begin position="7"/>
        <end position="25"/>
    </location>
</feature>
<keyword evidence="7 8" id="KW-0472">Membrane</keyword>
<keyword evidence="4" id="KW-1003">Cell membrane</keyword>
<evidence type="ECO:0000256" key="3">
    <source>
        <dbReference type="ARBA" id="ARBA00022448"/>
    </source>
</evidence>
<dbReference type="RefSeq" id="WP_379191493.1">
    <property type="nucleotide sequence ID" value="NZ_JBHSOW010000106.1"/>
</dbReference>
<feature type="transmembrane region" description="Helical" evidence="8">
    <location>
        <begin position="222"/>
        <end position="249"/>
    </location>
</feature>
<feature type="transmembrane region" description="Helical" evidence="8">
    <location>
        <begin position="67"/>
        <end position="92"/>
    </location>
</feature>
<sequence length="361" mass="40866">MLQKSRFFRFCVYTLAFLLIIYMISRVSFMFHPLFKMFNILIVPFALAGFFYYLLRPIVHFLTERRVHKIAAILLIYLVLATLLFLFSLVVWPTLIRQINNFAQSAPTLIEDFRNQITNIQNNRIVRFFNSDNSDLSNKLSESLNTVITSASNYVTNVIGIVTSFFIVVATAPIISYYMLKEGESIPRSVLHLIPSRYAKDGREVLDEIDAALSGFILGRMIITFLLGIMMYIGFLIIGLPYSLLIAFIATILNIIPYIGPILGAIPCVIVAFIDSPAMVLWVLIVVLIAQQIEGNVLSPFIYGKRIDIHPLTTIILLLVAGEISGILGVILAIPFYMVIKIIAVRIYRLFLAEKVEELVE</sequence>
<evidence type="ECO:0000313" key="9">
    <source>
        <dbReference type="EMBL" id="MFC5652840.1"/>
    </source>
</evidence>
<dbReference type="PANTHER" id="PTHR21716:SF53">
    <property type="entry name" value="PERMEASE PERM-RELATED"/>
    <property type="match status" value="1"/>
</dbReference>
<evidence type="ECO:0000256" key="7">
    <source>
        <dbReference type="ARBA" id="ARBA00023136"/>
    </source>
</evidence>
<evidence type="ECO:0000256" key="1">
    <source>
        <dbReference type="ARBA" id="ARBA00004651"/>
    </source>
</evidence>
<keyword evidence="3" id="KW-0813">Transport</keyword>
<dbReference type="PANTHER" id="PTHR21716">
    <property type="entry name" value="TRANSMEMBRANE PROTEIN"/>
    <property type="match status" value="1"/>
</dbReference>
<evidence type="ECO:0000256" key="8">
    <source>
        <dbReference type="SAM" id="Phobius"/>
    </source>
</evidence>
<reference evidence="10" key="1">
    <citation type="journal article" date="2019" name="Int. J. Syst. Evol. Microbiol.">
        <title>The Global Catalogue of Microorganisms (GCM) 10K type strain sequencing project: providing services to taxonomists for standard genome sequencing and annotation.</title>
        <authorList>
            <consortium name="The Broad Institute Genomics Platform"/>
            <consortium name="The Broad Institute Genome Sequencing Center for Infectious Disease"/>
            <person name="Wu L."/>
            <person name="Ma J."/>
        </authorList>
    </citation>
    <scope>NUCLEOTIDE SEQUENCE [LARGE SCALE GENOMIC DNA]</scope>
    <source>
        <strain evidence="10">CGMCC 1.3240</strain>
    </source>
</reference>
<dbReference type="Pfam" id="PF01594">
    <property type="entry name" value="AI-2E_transport"/>
    <property type="match status" value="1"/>
</dbReference>
<organism evidence="9 10">
    <name type="scientific">Paenibacillus solisilvae</name>
    <dbReference type="NCBI Taxonomy" id="2486751"/>
    <lineage>
        <taxon>Bacteria</taxon>
        <taxon>Bacillati</taxon>
        <taxon>Bacillota</taxon>
        <taxon>Bacilli</taxon>
        <taxon>Bacillales</taxon>
        <taxon>Paenibacillaceae</taxon>
        <taxon>Paenibacillus</taxon>
    </lineage>
</organism>
<keyword evidence="6 8" id="KW-1133">Transmembrane helix</keyword>
<keyword evidence="5 8" id="KW-0812">Transmembrane</keyword>
<feature type="transmembrane region" description="Helical" evidence="8">
    <location>
        <begin position="255"/>
        <end position="274"/>
    </location>
</feature>
<dbReference type="InterPro" id="IPR002549">
    <property type="entry name" value="AI-2E-like"/>
</dbReference>
<evidence type="ECO:0000256" key="6">
    <source>
        <dbReference type="ARBA" id="ARBA00022989"/>
    </source>
</evidence>
<feature type="transmembrane region" description="Helical" evidence="8">
    <location>
        <begin position="37"/>
        <end position="55"/>
    </location>
</feature>
<dbReference type="Proteomes" id="UP001596047">
    <property type="component" value="Unassembled WGS sequence"/>
</dbReference>
<evidence type="ECO:0000256" key="5">
    <source>
        <dbReference type="ARBA" id="ARBA00022692"/>
    </source>
</evidence>
<dbReference type="EMBL" id="JBHSOW010000106">
    <property type="protein sequence ID" value="MFC5652840.1"/>
    <property type="molecule type" value="Genomic_DNA"/>
</dbReference>
<comment type="similarity">
    <text evidence="2">Belongs to the autoinducer-2 exporter (AI-2E) (TC 2.A.86) family.</text>
</comment>
<evidence type="ECO:0000256" key="2">
    <source>
        <dbReference type="ARBA" id="ARBA00009773"/>
    </source>
</evidence>
<keyword evidence="10" id="KW-1185">Reference proteome</keyword>
<gene>
    <name evidence="9" type="ORF">ACFPYJ_27805</name>
</gene>
<feature type="transmembrane region" description="Helical" evidence="8">
    <location>
        <begin position="158"/>
        <end position="180"/>
    </location>
</feature>
<accession>A0ABW0W924</accession>
<proteinExistence type="inferred from homology"/>
<name>A0ABW0W924_9BACL</name>
<protein>
    <submittedName>
        <fullName evidence="9">AI-2E family transporter</fullName>
    </submittedName>
</protein>
<comment type="caution">
    <text evidence="9">The sequence shown here is derived from an EMBL/GenBank/DDBJ whole genome shotgun (WGS) entry which is preliminary data.</text>
</comment>